<feature type="chain" id="PRO_5045487929" evidence="7">
    <location>
        <begin position="29"/>
        <end position="237"/>
    </location>
</feature>
<evidence type="ECO:0000313" key="8">
    <source>
        <dbReference type="EMBL" id="MCF1715727.1"/>
    </source>
</evidence>
<dbReference type="RefSeq" id="WP_234866676.1">
    <property type="nucleotide sequence ID" value="NZ_JAKEVY010000003.1"/>
</dbReference>
<evidence type="ECO:0000256" key="1">
    <source>
        <dbReference type="ARBA" id="ARBA00022475"/>
    </source>
</evidence>
<keyword evidence="7" id="KW-0732">Signal</keyword>
<name>A0ABS9BJJ0_9BACT</name>
<proteinExistence type="predicted"/>
<dbReference type="InterPro" id="IPR010664">
    <property type="entry name" value="LipoPS_assembly_LptC-rel"/>
</dbReference>
<dbReference type="NCBIfam" id="TIGR04409">
    <property type="entry name" value="LptC_YrbK"/>
    <property type="match status" value="1"/>
</dbReference>
<feature type="compositionally biased region" description="Polar residues" evidence="6">
    <location>
        <begin position="198"/>
        <end position="210"/>
    </location>
</feature>
<evidence type="ECO:0000256" key="5">
    <source>
        <dbReference type="ARBA" id="ARBA00023136"/>
    </source>
</evidence>
<evidence type="ECO:0000256" key="6">
    <source>
        <dbReference type="SAM" id="MobiDB-lite"/>
    </source>
</evidence>
<keyword evidence="2" id="KW-0997">Cell inner membrane</keyword>
<dbReference type="Gene3D" id="2.60.450.10">
    <property type="entry name" value="Lipopolysaccharide (LPS) transport protein A like domain"/>
    <property type="match status" value="1"/>
</dbReference>
<feature type="signal peptide" evidence="7">
    <location>
        <begin position="1"/>
        <end position="28"/>
    </location>
</feature>
<keyword evidence="3" id="KW-0812">Transmembrane</keyword>
<evidence type="ECO:0000313" key="9">
    <source>
        <dbReference type="Proteomes" id="UP001200145"/>
    </source>
</evidence>
<organism evidence="8 9">
    <name type="scientific">Flavihumibacter fluminis</name>
    <dbReference type="NCBI Taxonomy" id="2909236"/>
    <lineage>
        <taxon>Bacteria</taxon>
        <taxon>Pseudomonadati</taxon>
        <taxon>Bacteroidota</taxon>
        <taxon>Chitinophagia</taxon>
        <taxon>Chitinophagales</taxon>
        <taxon>Chitinophagaceae</taxon>
        <taxon>Flavihumibacter</taxon>
    </lineage>
</organism>
<evidence type="ECO:0000256" key="2">
    <source>
        <dbReference type="ARBA" id="ARBA00022519"/>
    </source>
</evidence>
<evidence type="ECO:0000256" key="4">
    <source>
        <dbReference type="ARBA" id="ARBA00022989"/>
    </source>
</evidence>
<keyword evidence="4" id="KW-1133">Transmembrane helix</keyword>
<protein>
    <submittedName>
        <fullName evidence="8">LPS export ABC transporter periplasmic protein LptC</fullName>
    </submittedName>
</protein>
<dbReference type="InterPro" id="IPR052363">
    <property type="entry name" value="LPS_export_LptC"/>
</dbReference>
<comment type="caution">
    <text evidence="8">The sequence shown here is derived from an EMBL/GenBank/DDBJ whole genome shotgun (WGS) entry which is preliminary data.</text>
</comment>
<dbReference type="Proteomes" id="UP001200145">
    <property type="component" value="Unassembled WGS sequence"/>
</dbReference>
<dbReference type="PANTHER" id="PTHR37481:SF1">
    <property type="entry name" value="LIPOPOLYSACCHARIDE EXPORT SYSTEM PROTEIN LPTC"/>
    <property type="match status" value="1"/>
</dbReference>
<dbReference type="InterPro" id="IPR026265">
    <property type="entry name" value="LptC"/>
</dbReference>
<feature type="region of interest" description="Disordered" evidence="6">
    <location>
        <begin position="192"/>
        <end position="237"/>
    </location>
</feature>
<evidence type="ECO:0000256" key="3">
    <source>
        <dbReference type="ARBA" id="ARBA00022692"/>
    </source>
</evidence>
<dbReference type="EMBL" id="JAKEVY010000003">
    <property type="protein sequence ID" value="MCF1715727.1"/>
    <property type="molecule type" value="Genomic_DNA"/>
</dbReference>
<accession>A0ABS9BJJ0</accession>
<keyword evidence="5" id="KW-0472">Membrane</keyword>
<gene>
    <name evidence="8" type="primary">lptC</name>
    <name evidence="8" type="ORF">L0U88_13900</name>
</gene>
<dbReference type="PANTHER" id="PTHR37481">
    <property type="entry name" value="LIPOPOLYSACCHARIDE EXPORT SYSTEM PROTEIN LPTC"/>
    <property type="match status" value="1"/>
</dbReference>
<keyword evidence="1" id="KW-1003">Cell membrane</keyword>
<keyword evidence="9" id="KW-1185">Reference proteome</keyword>
<dbReference type="Pfam" id="PF06835">
    <property type="entry name" value="LptC"/>
    <property type="match status" value="1"/>
</dbReference>
<reference evidence="8 9" key="1">
    <citation type="submission" date="2022-01" db="EMBL/GenBank/DDBJ databases">
        <title>Flavihumibacter sp. nov., isolated from sediment of a river.</title>
        <authorList>
            <person name="Liu H."/>
        </authorList>
    </citation>
    <scope>NUCLEOTIDE SEQUENCE [LARGE SCALE GENOMIC DNA]</scope>
    <source>
        <strain evidence="8 9">RY-1</strain>
    </source>
</reference>
<evidence type="ECO:0000256" key="7">
    <source>
        <dbReference type="SAM" id="SignalP"/>
    </source>
</evidence>
<sequence>MTNFCHDISKSKLTALLGCCLFFGLLLTACENSQEELEALSKNRIAVEEAKSIESYLSQGGKMKAKLTAPVMNRYQTDSPYIEFPYSLHVDFYNDSILVQSELFAKYGRYRETEQKVFLRDSVLVFNNRKDTLKCEELWWDQNKEIFYTDKDVQIHQPDKIIFGKGLEADQSFNWYLIKQITGQVMVPKGGFGPATPADSTGVATDTLNTPPARPTGQSPAAPVAEPIPSVPPKKEN</sequence>